<evidence type="ECO:0000313" key="2">
    <source>
        <dbReference type="Proteomes" id="UP000032408"/>
    </source>
</evidence>
<dbReference type="OrthoDB" id="111026at2157"/>
<organism evidence="1 2">
    <name type="scientific">Nitrosopumilus adriaticus</name>
    <dbReference type="NCBI Taxonomy" id="1580092"/>
    <lineage>
        <taxon>Archaea</taxon>
        <taxon>Nitrososphaerota</taxon>
        <taxon>Nitrososphaeria</taxon>
        <taxon>Nitrosopumilales</taxon>
        <taxon>Nitrosopumilaceae</taxon>
        <taxon>Nitrosopumilus</taxon>
    </lineage>
</organism>
<reference evidence="1 2" key="2">
    <citation type="journal article" date="2016" name="ISME J.">
        <title>Physiological and genomic characterization of two novel marine thaumarchaeal strains indicates niche differentiation.</title>
        <authorList>
            <person name="Bayer B."/>
            <person name="Vojvoda J."/>
            <person name="Offre P."/>
            <person name="Alves R.J."/>
            <person name="Elisabeth N.H."/>
            <person name="Garcia J.A."/>
            <person name="Volland J.M."/>
            <person name="Srivastava A."/>
            <person name="Schleper C."/>
            <person name="Herndl G.J."/>
        </authorList>
    </citation>
    <scope>NUCLEOTIDE SEQUENCE [LARGE SCALE GENOMIC DNA]</scope>
    <source>
        <strain evidence="1 2">NF5</strain>
    </source>
</reference>
<dbReference type="EMBL" id="CP011070">
    <property type="protein sequence ID" value="AJW71063.1"/>
    <property type="molecule type" value="Genomic_DNA"/>
</dbReference>
<protein>
    <recommendedName>
        <fullName evidence="3">ATPase domain-containing protein</fullName>
    </recommendedName>
</protein>
<dbReference type="Proteomes" id="UP000032408">
    <property type="component" value="Chromosome"/>
</dbReference>
<dbReference type="KEGG" id="nin:NADRNF5_1377"/>
<dbReference type="AlphaFoldDB" id="A0A0D5C3C7"/>
<dbReference type="RefSeq" id="WP_048116367.1">
    <property type="nucleotide sequence ID" value="NZ_CP011070.1"/>
</dbReference>
<name>A0A0D5C3C7_9ARCH</name>
<accession>A0A0D5C3C7</accession>
<sequence>METNTIILYQYILSTIDMSYSKFNLTSNPFLEEKHTFPMVGRKKDWDKIKNVTEELLTADSCGIITIYGDYGMGKTFTLLKMQEEYQKNKDSGKVIFLKTIETGIPTNFLSDLLIRITRNIGKDEMVKLAKRVDFVSLDIDNTLKNVLINLSDGNEISWKWFIGRSITNTELKQIQAEFKIKDNYETFTVFLDFLKFLYVAGCQNMILLFDEWEYLLSRASIDQVRTIVRDLQKLWDGYNECRASNMKLCKIIFVIASSIGSWRIFLEMIDKDVSKKGGGGTETFMRRIPEMAKINLSPFALSDVKKFIINRLKEYRLKPSSDDLFPLTNDYVQFITEISWGIPSSILSKSALIIKEASDGEIKQVTTDFSKQILKNHGILRELEEVGPIAE</sequence>
<dbReference type="Gene3D" id="3.40.50.300">
    <property type="entry name" value="P-loop containing nucleotide triphosphate hydrolases"/>
    <property type="match status" value="1"/>
</dbReference>
<evidence type="ECO:0008006" key="3">
    <source>
        <dbReference type="Google" id="ProtNLM"/>
    </source>
</evidence>
<dbReference type="InterPro" id="IPR027417">
    <property type="entry name" value="P-loop_NTPase"/>
</dbReference>
<proteinExistence type="predicted"/>
<reference evidence="2" key="1">
    <citation type="submission" date="2015-03" db="EMBL/GenBank/DDBJ databases">
        <title>Characterization of two novel Thaumarchaeota isolated from the Northern Adriatic Sea.</title>
        <authorList>
            <person name="Bayer B."/>
            <person name="Vojvoda J."/>
            <person name="Offre P."/>
            <person name="Srivastava A."/>
            <person name="Elisabeth N."/>
            <person name="Garcia J.A.L."/>
            <person name="Schleper C."/>
            <person name="Herndl G.J."/>
        </authorList>
    </citation>
    <scope>NUCLEOTIDE SEQUENCE [LARGE SCALE GENOMIC DNA]</scope>
    <source>
        <strain evidence="2">NF5</strain>
    </source>
</reference>
<dbReference type="STRING" id="1580092.NADRNF5_1377"/>
<evidence type="ECO:0000313" key="1">
    <source>
        <dbReference type="EMBL" id="AJW71063.1"/>
    </source>
</evidence>
<dbReference type="HOGENOM" id="CLU_707153_0_0_2"/>
<dbReference type="SUPFAM" id="SSF52540">
    <property type="entry name" value="P-loop containing nucleoside triphosphate hydrolases"/>
    <property type="match status" value="1"/>
</dbReference>
<dbReference type="GeneID" id="24820567"/>
<keyword evidence="2" id="KW-1185">Reference proteome</keyword>
<gene>
    <name evidence="1" type="ORF">NADRNF5_1377</name>
</gene>